<dbReference type="Pfam" id="PF00005">
    <property type="entry name" value="ABC_tran"/>
    <property type="match status" value="1"/>
</dbReference>
<keyword evidence="8" id="KW-0067">ATP-binding</keyword>
<evidence type="ECO:0000256" key="7">
    <source>
        <dbReference type="ARBA" id="ARBA00022741"/>
    </source>
</evidence>
<dbReference type="PANTHER" id="PTHR43297:SF2">
    <property type="entry name" value="DIPEPTIDE TRANSPORT ATP-BINDING PROTEIN DPPD"/>
    <property type="match status" value="1"/>
</dbReference>
<accession>A0A512DKC9</accession>
<dbReference type="Pfam" id="PF08352">
    <property type="entry name" value="oligo_HPY"/>
    <property type="match status" value="1"/>
</dbReference>
<evidence type="ECO:0000259" key="13">
    <source>
        <dbReference type="PROSITE" id="PS50928"/>
    </source>
</evidence>
<dbReference type="InterPro" id="IPR017871">
    <property type="entry name" value="ABC_transporter-like_CS"/>
</dbReference>
<dbReference type="SUPFAM" id="SSF161098">
    <property type="entry name" value="MetI-like"/>
    <property type="match status" value="1"/>
</dbReference>
<feature type="transmembrane region" description="Helical" evidence="11">
    <location>
        <begin position="249"/>
        <end position="275"/>
    </location>
</feature>
<keyword evidence="5" id="KW-1003">Cell membrane</keyword>
<feature type="domain" description="ABC transporter" evidence="12">
    <location>
        <begin position="319"/>
        <end position="570"/>
    </location>
</feature>
<dbReference type="InterPro" id="IPR025966">
    <property type="entry name" value="OppC_N"/>
</dbReference>
<dbReference type="InterPro" id="IPR035906">
    <property type="entry name" value="MetI-like_sf"/>
</dbReference>
<comment type="caution">
    <text evidence="14">The sequence shown here is derived from an EMBL/GenBank/DDBJ whole genome shotgun (WGS) entry which is preliminary data.</text>
</comment>
<evidence type="ECO:0000256" key="1">
    <source>
        <dbReference type="ARBA" id="ARBA00004417"/>
    </source>
</evidence>
<evidence type="ECO:0000256" key="2">
    <source>
        <dbReference type="ARBA" id="ARBA00004651"/>
    </source>
</evidence>
<evidence type="ECO:0000256" key="6">
    <source>
        <dbReference type="ARBA" id="ARBA00022692"/>
    </source>
</evidence>
<dbReference type="PANTHER" id="PTHR43297">
    <property type="entry name" value="OLIGOPEPTIDE TRANSPORT ATP-BINDING PROTEIN APPD"/>
    <property type="match status" value="1"/>
</dbReference>
<dbReference type="InterPro" id="IPR003593">
    <property type="entry name" value="AAA+_ATPase"/>
</dbReference>
<dbReference type="PROSITE" id="PS50893">
    <property type="entry name" value="ABC_TRANSPORTER_2"/>
    <property type="match status" value="1"/>
</dbReference>
<dbReference type="GO" id="GO:0015833">
    <property type="term" value="P:peptide transport"/>
    <property type="evidence" value="ECO:0007669"/>
    <property type="project" value="InterPro"/>
</dbReference>
<dbReference type="SUPFAM" id="SSF52540">
    <property type="entry name" value="P-loop containing nucleoside triphosphate hydrolases"/>
    <property type="match status" value="1"/>
</dbReference>
<protein>
    <submittedName>
        <fullName evidence="14">Peptide ABC transporter permease</fullName>
    </submittedName>
</protein>
<keyword evidence="6 11" id="KW-0812">Transmembrane</keyword>
<evidence type="ECO:0000256" key="5">
    <source>
        <dbReference type="ARBA" id="ARBA00022475"/>
    </source>
</evidence>
<feature type="domain" description="ABC transmembrane type-1" evidence="13">
    <location>
        <begin position="86"/>
        <end position="275"/>
    </location>
</feature>
<feature type="transmembrane region" description="Helical" evidence="11">
    <location>
        <begin position="88"/>
        <end position="113"/>
    </location>
</feature>
<gene>
    <name evidence="14" type="ORF">SAE02_10330</name>
</gene>
<dbReference type="Pfam" id="PF12911">
    <property type="entry name" value="OppC_N"/>
    <property type="match status" value="1"/>
</dbReference>
<proteinExistence type="inferred from homology"/>
<keyword evidence="7" id="KW-0547">Nucleotide-binding</keyword>
<dbReference type="CDD" id="cd03257">
    <property type="entry name" value="ABC_NikE_OppD_transporters"/>
    <property type="match status" value="1"/>
</dbReference>
<dbReference type="InterPro" id="IPR000515">
    <property type="entry name" value="MetI-like"/>
</dbReference>
<dbReference type="RefSeq" id="WP_044426087.1">
    <property type="nucleotide sequence ID" value="NZ_BJYZ01000003.1"/>
</dbReference>
<dbReference type="GO" id="GO:0055085">
    <property type="term" value="P:transmembrane transport"/>
    <property type="evidence" value="ECO:0007669"/>
    <property type="project" value="InterPro"/>
</dbReference>
<comment type="similarity">
    <text evidence="11">Belongs to the binding-protein-dependent transport system permease family.</text>
</comment>
<comment type="subcellular location">
    <subcellularLocation>
        <location evidence="1">Cell inner membrane</location>
        <topology evidence="1">Peripheral membrane protein</topology>
    </subcellularLocation>
    <subcellularLocation>
        <location evidence="2 11">Cell membrane</location>
        <topology evidence="2 11">Multi-pass membrane protein</topology>
    </subcellularLocation>
</comment>
<dbReference type="GO" id="GO:0005524">
    <property type="term" value="F:ATP binding"/>
    <property type="evidence" value="ECO:0007669"/>
    <property type="project" value="UniProtKB-KW"/>
</dbReference>
<evidence type="ECO:0000256" key="11">
    <source>
        <dbReference type="RuleBase" id="RU363032"/>
    </source>
</evidence>
<dbReference type="Pfam" id="PF00528">
    <property type="entry name" value="BPD_transp_1"/>
    <property type="match status" value="1"/>
</dbReference>
<evidence type="ECO:0000256" key="4">
    <source>
        <dbReference type="ARBA" id="ARBA00022448"/>
    </source>
</evidence>
<comment type="similarity">
    <text evidence="3">Belongs to the ABC transporter superfamily.</text>
</comment>
<organism evidence="14 15">
    <name type="scientific">Skermanella aerolata</name>
    <dbReference type="NCBI Taxonomy" id="393310"/>
    <lineage>
        <taxon>Bacteria</taxon>
        <taxon>Pseudomonadati</taxon>
        <taxon>Pseudomonadota</taxon>
        <taxon>Alphaproteobacteria</taxon>
        <taxon>Rhodospirillales</taxon>
        <taxon>Azospirillaceae</taxon>
        <taxon>Skermanella</taxon>
    </lineage>
</organism>
<keyword evidence="10 11" id="KW-0472">Membrane</keyword>
<dbReference type="OrthoDB" id="9815712at2"/>
<feature type="transmembrane region" description="Helical" evidence="11">
    <location>
        <begin position="24"/>
        <end position="45"/>
    </location>
</feature>
<dbReference type="GO" id="GO:0016887">
    <property type="term" value="F:ATP hydrolysis activity"/>
    <property type="evidence" value="ECO:0007669"/>
    <property type="project" value="InterPro"/>
</dbReference>
<dbReference type="Proteomes" id="UP000321523">
    <property type="component" value="Unassembled WGS sequence"/>
</dbReference>
<dbReference type="InterPro" id="IPR050388">
    <property type="entry name" value="ABC_Ni/Peptide_Import"/>
</dbReference>
<evidence type="ECO:0000256" key="9">
    <source>
        <dbReference type="ARBA" id="ARBA00022989"/>
    </source>
</evidence>
<dbReference type="GO" id="GO:0005886">
    <property type="term" value="C:plasma membrane"/>
    <property type="evidence" value="ECO:0007669"/>
    <property type="project" value="UniProtKB-SubCell"/>
</dbReference>
<dbReference type="Gene3D" id="3.40.50.300">
    <property type="entry name" value="P-loop containing nucleotide triphosphate hydrolases"/>
    <property type="match status" value="1"/>
</dbReference>
<evidence type="ECO:0000256" key="3">
    <source>
        <dbReference type="ARBA" id="ARBA00005417"/>
    </source>
</evidence>
<dbReference type="PROSITE" id="PS00211">
    <property type="entry name" value="ABC_TRANSPORTER_1"/>
    <property type="match status" value="1"/>
</dbReference>
<keyword evidence="4 11" id="KW-0813">Transport</keyword>
<dbReference type="SMART" id="SM00382">
    <property type="entry name" value="AAA"/>
    <property type="match status" value="1"/>
</dbReference>
<dbReference type="AlphaFoldDB" id="A0A512DKC9"/>
<dbReference type="InterPro" id="IPR013563">
    <property type="entry name" value="Oligopep_ABC_C"/>
</dbReference>
<dbReference type="NCBIfam" id="TIGR01727">
    <property type="entry name" value="oligo_HPY"/>
    <property type="match status" value="1"/>
</dbReference>
<keyword evidence="15" id="KW-1185">Reference proteome</keyword>
<reference evidence="14 15" key="1">
    <citation type="submission" date="2019-07" db="EMBL/GenBank/DDBJ databases">
        <title>Whole genome shotgun sequence of Skermanella aerolata NBRC 106429.</title>
        <authorList>
            <person name="Hosoyama A."/>
            <person name="Uohara A."/>
            <person name="Ohji S."/>
            <person name="Ichikawa N."/>
        </authorList>
    </citation>
    <scope>NUCLEOTIDE SEQUENCE [LARGE SCALE GENOMIC DNA]</scope>
    <source>
        <strain evidence="14 15">NBRC 106429</strain>
    </source>
</reference>
<dbReference type="InterPro" id="IPR003439">
    <property type="entry name" value="ABC_transporter-like_ATP-bd"/>
</dbReference>
<dbReference type="Gene3D" id="1.10.3720.10">
    <property type="entry name" value="MetI-like"/>
    <property type="match status" value="1"/>
</dbReference>
<dbReference type="InterPro" id="IPR027417">
    <property type="entry name" value="P-loop_NTPase"/>
</dbReference>
<evidence type="ECO:0000256" key="8">
    <source>
        <dbReference type="ARBA" id="ARBA00022840"/>
    </source>
</evidence>
<evidence type="ECO:0000313" key="15">
    <source>
        <dbReference type="Proteomes" id="UP000321523"/>
    </source>
</evidence>
<feature type="transmembrane region" description="Helical" evidence="11">
    <location>
        <begin position="199"/>
        <end position="220"/>
    </location>
</feature>
<evidence type="ECO:0000256" key="10">
    <source>
        <dbReference type="ARBA" id="ARBA00023136"/>
    </source>
</evidence>
<dbReference type="EMBL" id="BJYZ01000003">
    <property type="protein sequence ID" value="GEO36885.1"/>
    <property type="molecule type" value="Genomic_DNA"/>
</dbReference>
<dbReference type="CDD" id="cd06261">
    <property type="entry name" value="TM_PBP2"/>
    <property type="match status" value="1"/>
</dbReference>
<dbReference type="FunFam" id="3.40.50.300:FF:000016">
    <property type="entry name" value="Oligopeptide ABC transporter ATP-binding component"/>
    <property type="match status" value="1"/>
</dbReference>
<evidence type="ECO:0000259" key="12">
    <source>
        <dbReference type="PROSITE" id="PS50893"/>
    </source>
</evidence>
<name>A0A512DKC9_9PROT</name>
<sequence>MTATTTTLPAARPGTWARFGRNQLAVAGGLILAAVALLAIAAPLLPLPDPNATDLPNRLAPVFSAGHLLGADHLGRDMLSRIVWGTRVSLAVGLIAAVTAAVIGSTIGIVAGFCGRWVDGVLMRAIDMLMAFPYLLLALAIVAALGPGLLNALFAISIVNIPFFARAVRGVTVGLKRRDYVAAARLSGQGNLTILTGEILPNLLPVIVITFSTTLGWMILETAGLSFLGLGAQPPQADLGSMLGEGRSLLLVAPHIALIPGLVILLVVIGINLVGDGIRDLVDPRLASGGLVRPGPATAVACDAIRQQAGNPAAPDAILSVRNLRTHFLLNEERYKAVDDVSFDLRPGECLGIVGESGSGKSVTALSLLGLVPTPPGVIVGGSIRYRGQELLGLPLPKLQELRGNRIAFIFQDPLGTLNPLMTVGEQIVETITRHQGVTHAEALTHAIGLMDRVRIPNARDRASAYPHELSGGQRQRIGIAMALANDPDIIIADEPTTALDVTIQAEVLKLLQDLRRERDTALLFITHDFGVVSELCDRVMVMYAGRIVETGTTAEVLRDPRHPYTRRLMACVPVLGQPERALDAIPGLPPAVNHLPPGCHFADRCDRVIDRCRIGSIPLEDLGPGRSSRCIRAFEP</sequence>
<evidence type="ECO:0000313" key="14">
    <source>
        <dbReference type="EMBL" id="GEO36885.1"/>
    </source>
</evidence>
<keyword evidence="9 11" id="KW-1133">Transmembrane helix</keyword>
<dbReference type="PROSITE" id="PS50928">
    <property type="entry name" value="ABC_TM1"/>
    <property type="match status" value="1"/>
</dbReference>